<dbReference type="AlphaFoldDB" id="A0A0B3VPP2"/>
<evidence type="ECO:0000313" key="2">
    <source>
        <dbReference type="EMBL" id="NDS67565.1"/>
    </source>
</evidence>
<dbReference type="HOGENOM" id="CLU_199666_0_0_6"/>
<dbReference type="EMBL" id="JAAGKH010000001">
    <property type="protein sequence ID" value="NDR88225.1"/>
    <property type="molecule type" value="Genomic_DNA"/>
</dbReference>
<dbReference type="EMBL" id="JAAGJP010000001">
    <property type="protein sequence ID" value="NDS67565.1"/>
    <property type="molecule type" value="Genomic_DNA"/>
</dbReference>
<comment type="caution">
    <text evidence="1">The sequence shown here is derived from an EMBL/GenBank/DDBJ whole genome shotgun (WGS) entry which is preliminary data.</text>
</comment>
<organism evidence="1">
    <name type="scientific">Francisella tularensis subsp. holarctica</name>
    <dbReference type="NCBI Taxonomy" id="119857"/>
    <lineage>
        <taxon>Bacteria</taxon>
        <taxon>Pseudomonadati</taxon>
        <taxon>Pseudomonadota</taxon>
        <taxon>Gammaproteobacteria</taxon>
        <taxon>Thiotrichales</taxon>
        <taxon>Francisellaceae</taxon>
        <taxon>Francisella</taxon>
    </lineage>
</organism>
<reference evidence="1" key="1">
    <citation type="submission" date="2019-08" db="EMBL/GenBank/DDBJ databases">
        <authorList>
            <person name="Busch A."/>
        </authorList>
    </citation>
    <scope>NUCLEOTIDE SEQUENCE</scope>
    <source>
        <strain evidence="2">15T0085</strain>
        <strain evidence="1">17T1429</strain>
    </source>
</reference>
<sequence length="59" mass="6802">MAFPKMTSLAEASWVDPNITVKDKKINWNSLVYRLATDNTKFLGYIDRIINPNSDEKKV</sequence>
<name>A0A0B3VPP2_FRATU</name>
<gene>
    <name evidence="2" type="ORF">FWI86_00010</name>
    <name evidence="1" type="ORF">FWJ04_00415</name>
</gene>
<protein>
    <submittedName>
        <fullName evidence="1">Uncharacterized protein</fullName>
    </submittedName>
</protein>
<reference evidence="1" key="2">
    <citation type="submission" date="2020-02" db="EMBL/GenBank/DDBJ databases">
        <title>Using affinity propagation clustering for identifying bacterial clades and subclades with whole-genome sequences of Francisella tularensis.</title>
        <authorList>
            <person name="Homeier-Bachmann T."/>
            <person name="Abdel-Glil M.Y."/>
            <person name="Hackbart A."/>
            <person name="Hotzel H."/>
            <person name="Tomaso H."/>
        </authorList>
    </citation>
    <scope>NUCLEOTIDE SEQUENCE</scope>
    <source>
        <strain evidence="2">15T0085</strain>
        <strain evidence="1">17T1429</strain>
    </source>
</reference>
<accession>A0A0B3VPP2</accession>
<dbReference type="KEGG" id="ftc:DA46_1937"/>
<dbReference type="KEGG" id="ftv:CH67_1207"/>
<proteinExistence type="predicted"/>
<dbReference type="KEGG" id="ftz:CH68_939"/>
<dbReference type="RefSeq" id="WP_003023359.1">
    <property type="nucleotide sequence ID" value="NZ_AP023459.1"/>
</dbReference>
<evidence type="ECO:0000313" key="1">
    <source>
        <dbReference type="EMBL" id="NDR88225.1"/>
    </source>
</evidence>